<feature type="chain" id="PRO_5044807009" evidence="2">
    <location>
        <begin position="34"/>
        <end position="119"/>
    </location>
</feature>
<keyword evidence="4" id="KW-1185">Reference proteome</keyword>
<dbReference type="EMBL" id="JBJJXI010000146">
    <property type="protein sequence ID" value="KAL3386545.1"/>
    <property type="molecule type" value="Genomic_DNA"/>
</dbReference>
<evidence type="ECO:0000256" key="1">
    <source>
        <dbReference type="SAM" id="MobiDB-lite"/>
    </source>
</evidence>
<accession>A0ABD2W0N3</accession>
<evidence type="ECO:0000313" key="4">
    <source>
        <dbReference type="Proteomes" id="UP001627154"/>
    </source>
</evidence>
<protein>
    <submittedName>
        <fullName evidence="3">Uncharacterized protein</fullName>
    </submittedName>
</protein>
<organism evidence="3 4">
    <name type="scientific">Trichogramma kaykai</name>
    <dbReference type="NCBI Taxonomy" id="54128"/>
    <lineage>
        <taxon>Eukaryota</taxon>
        <taxon>Metazoa</taxon>
        <taxon>Ecdysozoa</taxon>
        <taxon>Arthropoda</taxon>
        <taxon>Hexapoda</taxon>
        <taxon>Insecta</taxon>
        <taxon>Pterygota</taxon>
        <taxon>Neoptera</taxon>
        <taxon>Endopterygota</taxon>
        <taxon>Hymenoptera</taxon>
        <taxon>Apocrita</taxon>
        <taxon>Proctotrupomorpha</taxon>
        <taxon>Chalcidoidea</taxon>
        <taxon>Trichogrammatidae</taxon>
        <taxon>Trichogramma</taxon>
    </lineage>
</organism>
<gene>
    <name evidence="3" type="ORF">TKK_018043</name>
</gene>
<keyword evidence="2" id="KW-0732">Signal</keyword>
<dbReference type="AlphaFoldDB" id="A0ABD2W0N3"/>
<dbReference type="Proteomes" id="UP001627154">
    <property type="component" value="Unassembled WGS sequence"/>
</dbReference>
<feature type="signal peptide" evidence="2">
    <location>
        <begin position="1"/>
        <end position="33"/>
    </location>
</feature>
<sequence length="119" mass="12951">MQPLVRSSSGLLSSALLVIAIIAINGVVRVVDCSSGKSNNTVADYGSPQRSQQQQPHRVDVEAIADDEIDDDDEEADIEMVFFEAIRNGVQDSSTPLLTTVKPYLKLDLGGILYFLILE</sequence>
<comment type="caution">
    <text evidence="3">The sequence shown here is derived from an EMBL/GenBank/DDBJ whole genome shotgun (WGS) entry which is preliminary data.</text>
</comment>
<name>A0ABD2W0N3_9HYME</name>
<proteinExistence type="predicted"/>
<feature type="compositionally biased region" description="Low complexity" evidence="1">
    <location>
        <begin position="47"/>
        <end position="56"/>
    </location>
</feature>
<evidence type="ECO:0000256" key="2">
    <source>
        <dbReference type="SAM" id="SignalP"/>
    </source>
</evidence>
<feature type="region of interest" description="Disordered" evidence="1">
    <location>
        <begin position="40"/>
        <end position="59"/>
    </location>
</feature>
<evidence type="ECO:0000313" key="3">
    <source>
        <dbReference type="EMBL" id="KAL3386545.1"/>
    </source>
</evidence>
<reference evidence="3 4" key="1">
    <citation type="journal article" date="2024" name="bioRxiv">
        <title>A reference genome for Trichogramma kaykai: A tiny desert-dwelling parasitoid wasp with competing sex-ratio distorters.</title>
        <authorList>
            <person name="Culotta J."/>
            <person name="Lindsey A.R."/>
        </authorList>
    </citation>
    <scope>NUCLEOTIDE SEQUENCE [LARGE SCALE GENOMIC DNA]</scope>
    <source>
        <strain evidence="3 4">KSX58</strain>
    </source>
</reference>